<sequence>MQGLQWPSLIQALVLHPGGPPLLRITSIGPPCTNDRDSLREIGFRLVEFAQSVNVNLAFRGVVASRLDDIKPWLLQTKQEVDRNQAEFLDRFTEGLLYYSTMFDSLEASSAQLEKCLTKLYRKREICNIVSCEGPARTERHEPLAKWRDRLNRAGFKTLQLGPIPFGQANMMFSLFSVEGYCVEEKEGCLTLGWDG</sequence>
<evidence type="ECO:0000313" key="2">
    <source>
        <dbReference type="Proteomes" id="UP001060085"/>
    </source>
</evidence>
<organism evidence="1 2">
    <name type="scientific">Catharanthus roseus</name>
    <name type="common">Madagascar periwinkle</name>
    <name type="synonym">Vinca rosea</name>
    <dbReference type="NCBI Taxonomy" id="4058"/>
    <lineage>
        <taxon>Eukaryota</taxon>
        <taxon>Viridiplantae</taxon>
        <taxon>Streptophyta</taxon>
        <taxon>Embryophyta</taxon>
        <taxon>Tracheophyta</taxon>
        <taxon>Spermatophyta</taxon>
        <taxon>Magnoliopsida</taxon>
        <taxon>eudicotyledons</taxon>
        <taxon>Gunneridae</taxon>
        <taxon>Pentapetalae</taxon>
        <taxon>asterids</taxon>
        <taxon>lamiids</taxon>
        <taxon>Gentianales</taxon>
        <taxon>Apocynaceae</taxon>
        <taxon>Rauvolfioideae</taxon>
        <taxon>Vinceae</taxon>
        <taxon>Catharanthinae</taxon>
        <taxon>Catharanthus</taxon>
    </lineage>
</organism>
<keyword evidence="2" id="KW-1185">Reference proteome</keyword>
<gene>
    <name evidence="1" type="ORF">M9H77_01886</name>
</gene>
<comment type="caution">
    <text evidence="1">The sequence shown here is derived from an EMBL/GenBank/DDBJ whole genome shotgun (WGS) entry which is preliminary data.</text>
</comment>
<dbReference type="EMBL" id="CM044701">
    <property type="protein sequence ID" value="KAI5680659.1"/>
    <property type="molecule type" value="Genomic_DNA"/>
</dbReference>
<dbReference type="Proteomes" id="UP001060085">
    <property type="component" value="Linkage Group LG01"/>
</dbReference>
<name>A0ACC0C6U2_CATRO</name>
<evidence type="ECO:0000313" key="1">
    <source>
        <dbReference type="EMBL" id="KAI5680659.1"/>
    </source>
</evidence>
<protein>
    <submittedName>
        <fullName evidence="1">Uncharacterized protein</fullName>
    </submittedName>
</protein>
<accession>A0ACC0C6U2</accession>
<proteinExistence type="predicted"/>
<reference evidence="2" key="1">
    <citation type="journal article" date="2023" name="Nat. Plants">
        <title>Single-cell RNA sequencing provides a high-resolution roadmap for understanding the multicellular compartmentation of specialized metabolism.</title>
        <authorList>
            <person name="Sun S."/>
            <person name="Shen X."/>
            <person name="Li Y."/>
            <person name="Li Y."/>
            <person name="Wang S."/>
            <person name="Li R."/>
            <person name="Zhang H."/>
            <person name="Shen G."/>
            <person name="Guo B."/>
            <person name="Wei J."/>
            <person name="Xu J."/>
            <person name="St-Pierre B."/>
            <person name="Chen S."/>
            <person name="Sun C."/>
        </authorList>
    </citation>
    <scope>NUCLEOTIDE SEQUENCE [LARGE SCALE GENOMIC DNA]</scope>
</reference>